<proteinExistence type="predicted"/>
<dbReference type="EMBL" id="MU003498">
    <property type="protein sequence ID" value="KAF2474028.1"/>
    <property type="molecule type" value="Genomic_DNA"/>
</dbReference>
<dbReference type="Proteomes" id="UP000799755">
    <property type="component" value="Unassembled WGS sequence"/>
</dbReference>
<name>A0ACB6R431_9PLEO</name>
<comment type="caution">
    <text evidence="1">The sequence shown here is derived from an EMBL/GenBank/DDBJ whole genome shotgun (WGS) entry which is preliminary data.</text>
</comment>
<sequence length="389" mass="40413">MKYAIALPLLATTVLAAPFLEERQDSCTIPASFPSTTNAKLPDPFTFFSGKKVASLADWQCRQKELSAAIQAQELGTMPPKPSSVTATGSGTSLSITSTEGGKSVSFSVTIKKPSGTGPFPAIIAFGGASIPIPAGVATITFNNDQVGSQASSSSRGQGKFFDLYGSGHSAGALTAWAWGVDRIIDGLELVDTGIDPKRVGVTGCSRNGKGAMIAGALVPRVALTIAQESGSGGAACWRISDSEKAAGKNIQTSGEIIGENVWFSKNFNTFATKSSTLATDHHELAALIAPRGFISIENDIDWLGPVSTTACMKVGRMIYKAVGAADNMGFSLVGGHSHCQFPSSQNTELNAFIDKFLLGKSTSTAGVEKSSANADPAKYIDWTAPTLS</sequence>
<protein>
    <submittedName>
        <fullName evidence="1">Uncharacterized protein</fullName>
    </submittedName>
</protein>
<evidence type="ECO:0000313" key="2">
    <source>
        <dbReference type="Proteomes" id="UP000799755"/>
    </source>
</evidence>
<accession>A0ACB6R431</accession>
<keyword evidence="2" id="KW-1185">Reference proteome</keyword>
<organism evidence="1 2">
    <name type="scientific">Lindgomyces ingoldianus</name>
    <dbReference type="NCBI Taxonomy" id="673940"/>
    <lineage>
        <taxon>Eukaryota</taxon>
        <taxon>Fungi</taxon>
        <taxon>Dikarya</taxon>
        <taxon>Ascomycota</taxon>
        <taxon>Pezizomycotina</taxon>
        <taxon>Dothideomycetes</taxon>
        <taxon>Pleosporomycetidae</taxon>
        <taxon>Pleosporales</taxon>
        <taxon>Lindgomycetaceae</taxon>
        <taxon>Lindgomyces</taxon>
    </lineage>
</organism>
<gene>
    <name evidence="1" type="ORF">BDR25DRAFT_385479</name>
</gene>
<evidence type="ECO:0000313" key="1">
    <source>
        <dbReference type="EMBL" id="KAF2474028.1"/>
    </source>
</evidence>
<reference evidence="1" key="1">
    <citation type="journal article" date="2020" name="Stud. Mycol.">
        <title>101 Dothideomycetes genomes: a test case for predicting lifestyles and emergence of pathogens.</title>
        <authorList>
            <person name="Haridas S."/>
            <person name="Albert R."/>
            <person name="Binder M."/>
            <person name="Bloem J."/>
            <person name="Labutti K."/>
            <person name="Salamov A."/>
            <person name="Andreopoulos B."/>
            <person name="Baker S."/>
            <person name="Barry K."/>
            <person name="Bills G."/>
            <person name="Bluhm B."/>
            <person name="Cannon C."/>
            <person name="Castanera R."/>
            <person name="Culley D."/>
            <person name="Daum C."/>
            <person name="Ezra D."/>
            <person name="Gonzalez J."/>
            <person name="Henrissat B."/>
            <person name="Kuo A."/>
            <person name="Liang C."/>
            <person name="Lipzen A."/>
            <person name="Lutzoni F."/>
            <person name="Magnuson J."/>
            <person name="Mondo S."/>
            <person name="Nolan M."/>
            <person name="Ohm R."/>
            <person name="Pangilinan J."/>
            <person name="Park H.-J."/>
            <person name="Ramirez L."/>
            <person name="Alfaro M."/>
            <person name="Sun H."/>
            <person name="Tritt A."/>
            <person name="Yoshinaga Y."/>
            <person name="Zwiers L.-H."/>
            <person name="Turgeon B."/>
            <person name="Goodwin S."/>
            <person name="Spatafora J."/>
            <person name="Crous P."/>
            <person name="Grigoriev I."/>
        </authorList>
    </citation>
    <scope>NUCLEOTIDE SEQUENCE</scope>
    <source>
        <strain evidence="1">ATCC 200398</strain>
    </source>
</reference>